<dbReference type="InterPro" id="IPR036047">
    <property type="entry name" value="F-box-like_dom_sf"/>
</dbReference>
<dbReference type="CTD" id="81545"/>
<dbReference type="RefSeq" id="XP_024594007.1">
    <property type="nucleotide sequence ID" value="XM_024738239.1"/>
</dbReference>
<evidence type="ECO:0000256" key="1">
    <source>
        <dbReference type="ARBA" id="ARBA00022786"/>
    </source>
</evidence>
<dbReference type="CDD" id="cd22107">
    <property type="entry name" value="F-box_FBXO38"/>
    <property type="match status" value="1"/>
</dbReference>
<dbReference type="PANTHER" id="PTHR14753">
    <property type="entry name" value="F-BOX ONLY PROTEIN 38"/>
    <property type="match status" value="1"/>
</dbReference>
<evidence type="ECO:0000256" key="2">
    <source>
        <dbReference type="SAM" id="MobiDB-lite"/>
    </source>
</evidence>
<dbReference type="InterPro" id="IPR001810">
    <property type="entry name" value="F-box_dom"/>
</dbReference>
<proteinExistence type="predicted"/>
<keyword evidence="1" id="KW-0833">Ubl conjugation pathway</keyword>
<dbReference type="GeneID" id="112395180"/>
<dbReference type="GO" id="GO:0005737">
    <property type="term" value="C:cytoplasm"/>
    <property type="evidence" value="ECO:0007669"/>
    <property type="project" value="TreeGrafter"/>
</dbReference>
<dbReference type="InterPro" id="IPR042354">
    <property type="entry name" value="FBX38"/>
</dbReference>
<dbReference type="Proteomes" id="UP000252040">
    <property type="component" value="Unplaced"/>
</dbReference>
<sequence>MGPRKKSVKTCLMNNDIPEETISDETKDYMNQLSHEVLCHIFRYLPLQDIMCMECLSRKLKEAVTLYLRVVRVVDLCAGRWWEYMPSGFTDSSFLTLLKKMPDVEQLYGLHPRYLERRRVRGHEAFSIPGVLEALQACPNLVGVETSHLELVESIWTYMPHVHILGKFRNRNGAFPIPPENKLKIPVGAKIQTLHLVGVNVPEIPCIPMLRHLYMKWVRLTKPQPFKDFLCISLRTFVMRNCAGPTNSLKYVPLVTGLASARNLEHLEMVRVPFLGGLIQHVVEDSWRSGGFRNLHTIVLGACKNALEVDLGYLIITAARRLHEVRIQPSLTKDGVFSALKMAELEFPQFETLHLGYVDEFLLQSRMANADLVKYGLADVVENPGIITDIGMKAVNEVFSCIKYLAIYNCPHLHNPYNWISDHSRWTRLVDINLVRCHALKLDSFGQFIELLPSLEFISLDQMFREPPKGCARVGLSAGTGIGVSSALVSNQNSNNDNDNNAQNNANIHDNNHHHPDDSDEENDFRQDLQPGEQQFAADALNEMEDVVPEDGEVTAESEHEAPAPSQAVIPVDVDEEQAGPSGLQRVVKPTPITVHDSESDDEEDSLELQEVWIPKNGARRFSEREEKTGESVQSRELSEVAKTKPRHAMKRKRTADKSTSTSDPVIEDDHVQVLVLKSKNLVGVTMTNCGITDLVLKDCPKMMFIHATRCRVLKHLKVENAPIVNRFDYAQCKKLNMDQVLDQILRMPPERNRIIYLRPMQQVDTLTLEQKLFSGPYPYHICIIHEFSNPPNVRNKVRIRSWMDTIANINQELIKYEFFPEATRSEDDLKKYPKYPWGREIYTLEGVVDGAPYSMISDFPWLRSLRAAEPNSFARYDFEDDEESTIYAPRRKGQLSADICMETIGEEISEMRQMKKGVFQRVVAIFIHYCDVNGEPVEDDYI</sequence>
<name>A0A341AXC1_NEOAA</name>
<feature type="domain" description="F-box" evidence="3">
    <location>
        <begin position="32"/>
        <end position="65"/>
    </location>
</feature>
<reference evidence="5" key="1">
    <citation type="submission" date="2025-08" db="UniProtKB">
        <authorList>
            <consortium name="RefSeq"/>
        </authorList>
    </citation>
    <scope>IDENTIFICATION</scope>
    <source>
        <tissue evidence="5">Meat</tissue>
    </source>
</reference>
<evidence type="ECO:0000313" key="4">
    <source>
        <dbReference type="Proteomes" id="UP000252040"/>
    </source>
</evidence>
<accession>A0A341AXC1</accession>
<dbReference type="InterPro" id="IPR032675">
    <property type="entry name" value="LRR_dom_sf"/>
</dbReference>
<dbReference type="GO" id="GO:0070936">
    <property type="term" value="P:protein K48-linked ubiquitination"/>
    <property type="evidence" value="ECO:0007669"/>
    <property type="project" value="TreeGrafter"/>
</dbReference>
<organism evidence="4 5">
    <name type="scientific">Neophocaena asiaeorientalis asiaeorientalis</name>
    <name type="common">Yangtze finless porpoise</name>
    <name type="synonym">Neophocaena phocaenoides subsp. asiaeorientalis</name>
    <dbReference type="NCBI Taxonomy" id="1706337"/>
    <lineage>
        <taxon>Eukaryota</taxon>
        <taxon>Metazoa</taxon>
        <taxon>Chordata</taxon>
        <taxon>Craniata</taxon>
        <taxon>Vertebrata</taxon>
        <taxon>Euteleostomi</taxon>
        <taxon>Mammalia</taxon>
        <taxon>Eutheria</taxon>
        <taxon>Laurasiatheria</taxon>
        <taxon>Artiodactyla</taxon>
        <taxon>Whippomorpha</taxon>
        <taxon>Cetacea</taxon>
        <taxon>Odontoceti</taxon>
        <taxon>Phocoenidae</taxon>
        <taxon>Neophocaena</taxon>
    </lineage>
</organism>
<dbReference type="GO" id="GO:0031146">
    <property type="term" value="P:SCF-dependent proteasomal ubiquitin-dependent protein catabolic process"/>
    <property type="evidence" value="ECO:0007669"/>
    <property type="project" value="InterPro"/>
</dbReference>
<dbReference type="SUPFAM" id="SSF52047">
    <property type="entry name" value="RNI-like"/>
    <property type="match status" value="1"/>
</dbReference>
<keyword evidence="4" id="KW-1185">Reference proteome</keyword>
<dbReference type="Gene3D" id="3.80.10.10">
    <property type="entry name" value="Ribonuclease Inhibitor"/>
    <property type="match status" value="1"/>
</dbReference>
<dbReference type="SUPFAM" id="SSF81383">
    <property type="entry name" value="F-box domain"/>
    <property type="match status" value="1"/>
</dbReference>
<dbReference type="Gene3D" id="1.20.1280.50">
    <property type="match status" value="1"/>
</dbReference>
<gene>
    <name evidence="5" type="primary">FBXO38</name>
</gene>
<dbReference type="PANTHER" id="PTHR14753:SF3">
    <property type="entry name" value="F-BOX ONLY PROTEIN 38"/>
    <property type="match status" value="1"/>
</dbReference>
<dbReference type="Pfam" id="PF00646">
    <property type="entry name" value="F-box"/>
    <property type="match status" value="1"/>
</dbReference>
<feature type="compositionally biased region" description="Low complexity" evidence="2">
    <location>
        <begin position="491"/>
        <end position="509"/>
    </location>
</feature>
<protein>
    <submittedName>
        <fullName evidence="5">F-box only protein 38 isoform X4</fullName>
    </submittedName>
</protein>
<dbReference type="AlphaFoldDB" id="A0A341AXC1"/>
<feature type="region of interest" description="Disordered" evidence="2">
    <location>
        <begin position="487"/>
        <end position="526"/>
    </location>
</feature>
<feature type="compositionally biased region" description="Basic and acidic residues" evidence="2">
    <location>
        <begin position="621"/>
        <end position="630"/>
    </location>
</feature>
<dbReference type="GO" id="GO:0005634">
    <property type="term" value="C:nucleus"/>
    <property type="evidence" value="ECO:0007669"/>
    <property type="project" value="TreeGrafter"/>
</dbReference>
<feature type="region of interest" description="Disordered" evidence="2">
    <location>
        <begin position="549"/>
        <end position="570"/>
    </location>
</feature>
<feature type="region of interest" description="Disordered" evidence="2">
    <location>
        <begin position="620"/>
        <end position="664"/>
    </location>
</feature>
<evidence type="ECO:0000259" key="3">
    <source>
        <dbReference type="Pfam" id="PF00646"/>
    </source>
</evidence>
<feature type="compositionally biased region" description="Basic residues" evidence="2">
    <location>
        <begin position="644"/>
        <end position="655"/>
    </location>
</feature>
<evidence type="ECO:0000313" key="5">
    <source>
        <dbReference type="RefSeq" id="XP_024594007.1"/>
    </source>
</evidence>